<dbReference type="InterPro" id="IPR039424">
    <property type="entry name" value="SBP_5"/>
</dbReference>
<dbReference type="PROSITE" id="PS51257">
    <property type="entry name" value="PROKAR_LIPOPROTEIN"/>
    <property type="match status" value="1"/>
</dbReference>
<dbReference type="Gene3D" id="3.40.190.10">
    <property type="entry name" value="Periplasmic binding protein-like II"/>
    <property type="match status" value="1"/>
</dbReference>
<evidence type="ECO:0000256" key="1">
    <source>
        <dbReference type="ARBA" id="ARBA00004193"/>
    </source>
</evidence>
<dbReference type="PANTHER" id="PTHR30290">
    <property type="entry name" value="PERIPLASMIC BINDING COMPONENT OF ABC TRANSPORTER"/>
    <property type="match status" value="1"/>
</dbReference>
<protein>
    <submittedName>
        <fullName evidence="5">Peptide ABC transporter substrate-binding protein</fullName>
    </submittedName>
</protein>
<dbReference type="InterPro" id="IPR000914">
    <property type="entry name" value="SBP_5_dom"/>
</dbReference>
<organism evidence="5 6">
    <name type="scientific">Laceyella putida</name>
    <dbReference type="NCBI Taxonomy" id="110101"/>
    <lineage>
        <taxon>Bacteria</taxon>
        <taxon>Bacillati</taxon>
        <taxon>Bacillota</taxon>
        <taxon>Bacilli</taxon>
        <taxon>Bacillales</taxon>
        <taxon>Thermoactinomycetaceae</taxon>
        <taxon>Laceyella</taxon>
    </lineage>
</organism>
<dbReference type="Proteomes" id="UP001596500">
    <property type="component" value="Unassembled WGS sequence"/>
</dbReference>
<evidence type="ECO:0000259" key="4">
    <source>
        <dbReference type="Pfam" id="PF00496"/>
    </source>
</evidence>
<keyword evidence="3" id="KW-0732">Signal</keyword>
<dbReference type="Pfam" id="PF00496">
    <property type="entry name" value="SBP_bac_5"/>
    <property type="match status" value="1"/>
</dbReference>
<comment type="similarity">
    <text evidence="2">Belongs to the bacterial solute-binding protein 5 family.</text>
</comment>
<dbReference type="Gene3D" id="3.10.105.10">
    <property type="entry name" value="Dipeptide-binding Protein, Domain 3"/>
    <property type="match status" value="1"/>
</dbReference>
<dbReference type="PANTHER" id="PTHR30290:SF79">
    <property type="entry name" value="DIPEPTIDE-BINDING PROTEIN DPPE"/>
    <property type="match status" value="1"/>
</dbReference>
<comment type="subcellular location">
    <subcellularLocation>
        <location evidence="1">Cell membrane</location>
        <topology evidence="1">Lipid-anchor</topology>
    </subcellularLocation>
</comment>
<keyword evidence="6" id="KW-1185">Reference proteome</keyword>
<feature type="domain" description="Solute-binding protein family 5" evidence="4">
    <location>
        <begin position="81"/>
        <end position="459"/>
    </location>
</feature>
<dbReference type="PROSITE" id="PS01040">
    <property type="entry name" value="SBP_BACTERIAL_5"/>
    <property type="match status" value="1"/>
</dbReference>
<dbReference type="Gene3D" id="3.90.76.10">
    <property type="entry name" value="Dipeptide-binding Protein, Domain 1"/>
    <property type="match status" value="1"/>
</dbReference>
<sequence length="546" mass="61696">MSNKWNGIVGMILSAGLILGGCGFSGSQQEGSSLSEDQTLRLSETGELSTLDSAKAKDVPSMNVLNNVQEGLMRMGKEKKPEEGIASNYDISEDKKVYTFYLREDAKWSDGKPVTAFDFEYGWKRVLDPKTKSEYAYILYPIKNAARFNGGQASANEVGVKAKDEHTLVVTLEKPTLSFINMTTHATYLPQRKDIVEKYKESYGLRPENTVFNGPFIVSKWSPQKIELAKNESYWDKNAVSLTKVDINIIKDVATGINLYNSNQLDTALLNQAFVDAFKQTPDYLEVKQSSTAYILLNQKHPFFQNENIRKAITLALDRETIAEIMKDGSEPAGALVPPSLSGEGINSFRINGEIIKPDVNKAREYFEKGLRELGRATPPTNIVMVSYDSTAKRDVAVNIKEQLKKKLDWDIKLDAPNWKVHVDRLSRGDYDMGMLTWNADYDDPIGHFEIWQSKNPMNWSGFKNAKYDQLVEQAKKTTDSKQQFKILTQAEKILTDVEGEGQAGFVPLFYASKAYVQKTYVKDLYRHATGSEYTLKWAYIIKEKK</sequence>
<proteinExistence type="inferred from homology"/>
<dbReference type="SUPFAM" id="SSF53850">
    <property type="entry name" value="Periplasmic binding protein-like II"/>
    <property type="match status" value="1"/>
</dbReference>
<dbReference type="PIRSF" id="PIRSF002741">
    <property type="entry name" value="MppA"/>
    <property type="match status" value="1"/>
</dbReference>
<dbReference type="EMBL" id="JBHTBW010000003">
    <property type="protein sequence ID" value="MFC7439693.1"/>
    <property type="molecule type" value="Genomic_DNA"/>
</dbReference>
<comment type="caution">
    <text evidence="5">The sequence shown here is derived from an EMBL/GenBank/DDBJ whole genome shotgun (WGS) entry which is preliminary data.</text>
</comment>
<evidence type="ECO:0000313" key="5">
    <source>
        <dbReference type="EMBL" id="MFC7439693.1"/>
    </source>
</evidence>
<evidence type="ECO:0000256" key="3">
    <source>
        <dbReference type="ARBA" id="ARBA00022729"/>
    </source>
</evidence>
<evidence type="ECO:0000313" key="6">
    <source>
        <dbReference type="Proteomes" id="UP001596500"/>
    </source>
</evidence>
<gene>
    <name evidence="5" type="ORF">ACFQNG_00720</name>
</gene>
<accession>A0ABW2RFE7</accession>
<dbReference type="CDD" id="cd08504">
    <property type="entry name" value="PBP2_OppA"/>
    <property type="match status" value="1"/>
</dbReference>
<name>A0ABW2RFE7_9BACL</name>
<evidence type="ECO:0000256" key="2">
    <source>
        <dbReference type="ARBA" id="ARBA00005695"/>
    </source>
</evidence>
<reference evidence="6" key="1">
    <citation type="journal article" date="2019" name="Int. J. Syst. Evol. Microbiol.">
        <title>The Global Catalogue of Microorganisms (GCM) 10K type strain sequencing project: providing services to taxonomists for standard genome sequencing and annotation.</title>
        <authorList>
            <consortium name="The Broad Institute Genomics Platform"/>
            <consortium name="The Broad Institute Genome Sequencing Center for Infectious Disease"/>
            <person name="Wu L."/>
            <person name="Ma J."/>
        </authorList>
    </citation>
    <scope>NUCLEOTIDE SEQUENCE [LARGE SCALE GENOMIC DNA]</scope>
    <source>
        <strain evidence="6">CGMCC 1.12942</strain>
    </source>
</reference>
<dbReference type="RefSeq" id="WP_379862874.1">
    <property type="nucleotide sequence ID" value="NZ_JBHTBW010000003.1"/>
</dbReference>
<dbReference type="InterPro" id="IPR030678">
    <property type="entry name" value="Peptide/Ni-bd"/>
</dbReference>
<dbReference type="InterPro" id="IPR023765">
    <property type="entry name" value="SBP_5_CS"/>
</dbReference>